<dbReference type="EMBL" id="CAXHTA020000004">
    <property type="protein sequence ID" value="CAL5220819.1"/>
    <property type="molecule type" value="Genomic_DNA"/>
</dbReference>
<dbReference type="InterPro" id="IPR004827">
    <property type="entry name" value="bZIP"/>
</dbReference>
<feature type="compositionally biased region" description="Basic and acidic residues" evidence="1">
    <location>
        <begin position="16"/>
        <end position="28"/>
    </location>
</feature>
<feature type="compositionally biased region" description="Basic residues" evidence="1">
    <location>
        <begin position="29"/>
        <end position="40"/>
    </location>
</feature>
<protein>
    <submittedName>
        <fullName evidence="3">G2895 protein</fullName>
    </submittedName>
</protein>
<proteinExistence type="predicted"/>
<sequence>MSSDYTVADDEVQGQHADKDADRQERVKAKNRRAQKRYREKKLQETDQYKLQIKELNARLRQMAEDKRTVQKDRDRLERIVKSTAESSTKSSVPEESQSRPQKHAGMKDVLEAFPFLRAQPQEQIQQYRERVAKFRDLFMQGGDREGSPEQQQILAMITESRKVQEVLMQMFPFTAARLKSDIQRAAFTDVGMHTPTHWQRVVEAARLSQPQRARLLSLRAALLQDIDRITCERKAIMGGIKEMLPHPAVDTAFGSMLFKAQLSTSRLRANLEEEYQVIINFISKALIETLTPLQHARCMVAASPFLPDVMYVCSVVYLQDRGLPLGHLDLLPDMESLRSDISVHGWVSGDQDNLATRDGMWPMVYQGLGVYKEPVQRHTALAAPHHFGALPGDATALSPLPSLDSPPYAQLHADTGGSGSSPDSGQPLPPDAIAALLAIDSLPLPEELDPGLTTNQPYMGSYL</sequence>
<evidence type="ECO:0000313" key="3">
    <source>
        <dbReference type="EMBL" id="CAL5220819.1"/>
    </source>
</evidence>
<feature type="domain" description="BZIP" evidence="2">
    <location>
        <begin position="26"/>
        <end position="41"/>
    </location>
</feature>
<gene>
    <name evidence="3" type="primary">g2895</name>
    <name evidence="3" type="ORF">VP750_LOCUS2478</name>
</gene>
<feature type="compositionally biased region" description="Polar residues" evidence="1">
    <location>
        <begin position="84"/>
        <end position="100"/>
    </location>
</feature>
<feature type="region of interest" description="Disordered" evidence="1">
    <location>
        <begin position="62"/>
        <end position="105"/>
    </location>
</feature>
<accession>A0ABP1FQ29</accession>
<reference evidence="3 4" key="1">
    <citation type="submission" date="2024-06" db="EMBL/GenBank/DDBJ databases">
        <authorList>
            <person name="Kraege A."/>
            <person name="Thomma B."/>
        </authorList>
    </citation>
    <scope>NUCLEOTIDE SEQUENCE [LARGE SCALE GENOMIC DNA]</scope>
</reference>
<feature type="compositionally biased region" description="Low complexity" evidence="1">
    <location>
        <begin position="399"/>
        <end position="408"/>
    </location>
</feature>
<evidence type="ECO:0000259" key="2">
    <source>
        <dbReference type="PROSITE" id="PS00036"/>
    </source>
</evidence>
<name>A0ABP1FQ29_9CHLO</name>
<evidence type="ECO:0000256" key="1">
    <source>
        <dbReference type="SAM" id="MobiDB-lite"/>
    </source>
</evidence>
<comment type="caution">
    <text evidence="3">The sequence shown here is derived from an EMBL/GenBank/DDBJ whole genome shotgun (WGS) entry which is preliminary data.</text>
</comment>
<feature type="compositionally biased region" description="Basic and acidic residues" evidence="1">
    <location>
        <begin position="62"/>
        <end position="81"/>
    </location>
</feature>
<keyword evidence="4" id="KW-1185">Reference proteome</keyword>
<evidence type="ECO:0000313" key="4">
    <source>
        <dbReference type="Proteomes" id="UP001497392"/>
    </source>
</evidence>
<feature type="region of interest" description="Disordered" evidence="1">
    <location>
        <begin position="1"/>
        <end position="47"/>
    </location>
</feature>
<feature type="region of interest" description="Disordered" evidence="1">
    <location>
        <begin position="399"/>
        <end position="431"/>
    </location>
</feature>
<dbReference type="Proteomes" id="UP001497392">
    <property type="component" value="Unassembled WGS sequence"/>
</dbReference>
<dbReference type="PROSITE" id="PS00036">
    <property type="entry name" value="BZIP_BASIC"/>
    <property type="match status" value="1"/>
</dbReference>
<organism evidence="3 4">
    <name type="scientific">Coccomyxa viridis</name>
    <dbReference type="NCBI Taxonomy" id="1274662"/>
    <lineage>
        <taxon>Eukaryota</taxon>
        <taxon>Viridiplantae</taxon>
        <taxon>Chlorophyta</taxon>
        <taxon>core chlorophytes</taxon>
        <taxon>Trebouxiophyceae</taxon>
        <taxon>Trebouxiophyceae incertae sedis</taxon>
        <taxon>Coccomyxaceae</taxon>
        <taxon>Coccomyxa</taxon>
    </lineage>
</organism>
<feature type="compositionally biased region" description="Low complexity" evidence="1">
    <location>
        <begin position="421"/>
        <end position="431"/>
    </location>
</feature>